<sequence length="58" mass="6550">MNNRQLNEEQIAVGVLQTGAKKLLPHILIHGFRRDSSFTNGVVINYIRDFVQTVGSRP</sequence>
<reference evidence="1 2" key="1">
    <citation type="submission" date="2016-08" db="EMBL/GenBank/DDBJ databases">
        <authorList>
            <person name="Seilhamer J.J."/>
        </authorList>
    </citation>
    <scope>NUCLEOTIDE SEQUENCE [LARGE SCALE GENOMIC DNA]</scope>
    <source>
        <strain evidence="1 2">A37T2</strain>
    </source>
</reference>
<dbReference type="Proteomes" id="UP000242818">
    <property type="component" value="Unassembled WGS sequence"/>
</dbReference>
<dbReference type="EMBL" id="FMAR01000009">
    <property type="protein sequence ID" value="SCC44735.1"/>
    <property type="molecule type" value="Genomic_DNA"/>
</dbReference>
<name>A0A1C4EM57_9BACT</name>
<evidence type="ECO:0000313" key="1">
    <source>
        <dbReference type="EMBL" id="SCC44735.1"/>
    </source>
</evidence>
<accession>A0A1C4EM57</accession>
<dbReference type="AlphaFoldDB" id="A0A1C4EM57"/>
<evidence type="ECO:0000313" key="2">
    <source>
        <dbReference type="Proteomes" id="UP000242818"/>
    </source>
</evidence>
<gene>
    <name evidence="1" type="ORF">GA0116948_10935</name>
</gene>
<protein>
    <submittedName>
        <fullName evidence="1">Uncharacterized protein</fullName>
    </submittedName>
</protein>
<organism evidence="1 2">
    <name type="scientific">Chitinophaga costaii</name>
    <dbReference type="NCBI Taxonomy" id="1335309"/>
    <lineage>
        <taxon>Bacteria</taxon>
        <taxon>Pseudomonadati</taxon>
        <taxon>Bacteroidota</taxon>
        <taxon>Chitinophagia</taxon>
        <taxon>Chitinophagales</taxon>
        <taxon>Chitinophagaceae</taxon>
        <taxon>Chitinophaga</taxon>
    </lineage>
</organism>
<keyword evidence="2" id="KW-1185">Reference proteome</keyword>
<proteinExistence type="predicted"/>